<proteinExistence type="predicted"/>
<comment type="caution">
    <text evidence="1">The sequence shown here is derived from an EMBL/GenBank/DDBJ whole genome shotgun (WGS) entry which is preliminary data.</text>
</comment>
<accession>A0A7W7B4P8</accession>
<dbReference type="EMBL" id="JACHNZ010000077">
    <property type="protein sequence ID" value="MBB4633957.1"/>
    <property type="molecule type" value="Genomic_DNA"/>
</dbReference>
<sequence length="33" mass="3888">MRKDVDHLPLIQQNELARVQHILMDEFAVAISR</sequence>
<protein>
    <submittedName>
        <fullName evidence="1">Uncharacterized protein</fullName>
    </submittedName>
</protein>
<organism evidence="1 2">
    <name type="scientific">Sphingosinicella soli</name>
    <dbReference type="NCBI Taxonomy" id="333708"/>
    <lineage>
        <taxon>Bacteria</taxon>
        <taxon>Pseudomonadati</taxon>
        <taxon>Pseudomonadota</taxon>
        <taxon>Alphaproteobacteria</taxon>
        <taxon>Sphingomonadales</taxon>
        <taxon>Sphingosinicellaceae</taxon>
        <taxon>Sphingosinicella</taxon>
    </lineage>
</organism>
<name>A0A7W7B4P8_9SPHN</name>
<dbReference type="AlphaFoldDB" id="A0A7W7B4P8"/>
<feature type="non-terminal residue" evidence="1">
    <location>
        <position position="33"/>
    </location>
</feature>
<reference evidence="1 2" key="1">
    <citation type="submission" date="2020-08" db="EMBL/GenBank/DDBJ databases">
        <title>Genomic Encyclopedia of Type Strains, Phase IV (KMG-IV): sequencing the most valuable type-strain genomes for metagenomic binning, comparative biology and taxonomic classification.</title>
        <authorList>
            <person name="Goeker M."/>
        </authorList>
    </citation>
    <scope>NUCLEOTIDE SEQUENCE [LARGE SCALE GENOMIC DNA]</scope>
    <source>
        <strain evidence="1 2">DSM 17328</strain>
    </source>
</reference>
<dbReference type="Proteomes" id="UP000566324">
    <property type="component" value="Unassembled WGS sequence"/>
</dbReference>
<keyword evidence="2" id="KW-1185">Reference proteome</keyword>
<gene>
    <name evidence="1" type="ORF">GGQ98_003615</name>
</gene>
<evidence type="ECO:0000313" key="2">
    <source>
        <dbReference type="Proteomes" id="UP000566324"/>
    </source>
</evidence>
<evidence type="ECO:0000313" key="1">
    <source>
        <dbReference type="EMBL" id="MBB4633957.1"/>
    </source>
</evidence>